<gene>
    <name evidence="2" type="ORF">PIB30_061362</name>
</gene>
<comment type="caution">
    <text evidence="2">The sequence shown here is derived from an EMBL/GenBank/DDBJ whole genome shotgun (WGS) entry which is preliminary data.</text>
</comment>
<reference evidence="2 3" key="1">
    <citation type="journal article" date="2023" name="Plants (Basel)">
        <title>Bridging the Gap: Combining Genomics and Transcriptomics Approaches to Understand Stylosanthes scabra, an Orphan Legume from the Brazilian Caatinga.</title>
        <authorList>
            <person name="Ferreira-Neto J.R.C."/>
            <person name="da Silva M.D."/>
            <person name="Binneck E."/>
            <person name="de Melo N.F."/>
            <person name="da Silva R.H."/>
            <person name="de Melo A.L.T.M."/>
            <person name="Pandolfi V."/>
            <person name="Bustamante F.O."/>
            <person name="Brasileiro-Vidal A.C."/>
            <person name="Benko-Iseppon A.M."/>
        </authorList>
    </citation>
    <scope>NUCLEOTIDE SEQUENCE [LARGE SCALE GENOMIC DNA]</scope>
    <source>
        <tissue evidence="2">Leaves</tissue>
    </source>
</reference>
<feature type="region of interest" description="Disordered" evidence="1">
    <location>
        <begin position="65"/>
        <end position="98"/>
    </location>
</feature>
<evidence type="ECO:0000256" key="1">
    <source>
        <dbReference type="SAM" id="MobiDB-lite"/>
    </source>
</evidence>
<dbReference type="EMBL" id="JASCZI010091176">
    <property type="protein sequence ID" value="MED6149333.1"/>
    <property type="molecule type" value="Genomic_DNA"/>
</dbReference>
<evidence type="ECO:0000313" key="2">
    <source>
        <dbReference type="EMBL" id="MED6149333.1"/>
    </source>
</evidence>
<organism evidence="2 3">
    <name type="scientific">Stylosanthes scabra</name>
    <dbReference type="NCBI Taxonomy" id="79078"/>
    <lineage>
        <taxon>Eukaryota</taxon>
        <taxon>Viridiplantae</taxon>
        <taxon>Streptophyta</taxon>
        <taxon>Embryophyta</taxon>
        <taxon>Tracheophyta</taxon>
        <taxon>Spermatophyta</taxon>
        <taxon>Magnoliopsida</taxon>
        <taxon>eudicotyledons</taxon>
        <taxon>Gunneridae</taxon>
        <taxon>Pentapetalae</taxon>
        <taxon>rosids</taxon>
        <taxon>fabids</taxon>
        <taxon>Fabales</taxon>
        <taxon>Fabaceae</taxon>
        <taxon>Papilionoideae</taxon>
        <taxon>50 kb inversion clade</taxon>
        <taxon>dalbergioids sensu lato</taxon>
        <taxon>Dalbergieae</taxon>
        <taxon>Pterocarpus clade</taxon>
        <taxon>Stylosanthes</taxon>
    </lineage>
</organism>
<name>A0ABU6TMX7_9FABA</name>
<accession>A0ABU6TMX7</accession>
<sequence length="193" mass="20518">MEAIATQQQNISRASSSVLGEQNVRNVTTGQYPYGAPSFMRVLDLEATHTLEFPQNANIGACFLQQTAPPTPTWPHSHPTPPPASRPTPTPTAPTFPLSPSPDIAGAEFVTPPRVASRPVVSPHLVIIACLLARVAAAPLVKLVVTARQPASISPVLGFSQPTLCRGLRSSLVNEHQAVVDASKWGLLMILII</sequence>
<dbReference type="Proteomes" id="UP001341840">
    <property type="component" value="Unassembled WGS sequence"/>
</dbReference>
<protein>
    <submittedName>
        <fullName evidence="2">Uncharacterized protein</fullName>
    </submittedName>
</protein>
<keyword evidence="3" id="KW-1185">Reference proteome</keyword>
<evidence type="ECO:0000313" key="3">
    <source>
        <dbReference type="Proteomes" id="UP001341840"/>
    </source>
</evidence>
<proteinExistence type="predicted"/>
<feature type="compositionally biased region" description="Pro residues" evidence="1">
    <location>
        <begin position="69"/>
        <end position="98"/>
    </location>
</feature>